<evidence type="ECO:0000313" key="2">
    <source>
        <dbReference type="EMBL" id="QMS88107.1"/>
    </source>
</evidence>
<protein>
    <submittedName>
        <fullName evidence="2">Uncharacterized protein</fullName>
    </submittedName>
</protein>
<evidence type="ECO:0000256" key="1">
    <source>
        <dbReference type="SAM" id="Phobius"/>
    </source>
</evidence>
<reference evidence="3" key="1">
    <citation type="submission" date="2020-06" db="EMBL/GenBank/DDBJ databases">
        <title>Nostoc edaphicum CCNP1411 genome.</title>
        <authorList>
            <person name="Fidor A."/>
            <person name="Grabski M."/>
            <person name="Gawor J."/>
            <person name="Gromadka R."/>
            <person name="Wegrzyn G."/>
            <person name="Mazur-Marzec H."/>
        </authorList>
    </citation>
    <scope>NUCLEOTIDE SEQUENCE [LARGE SCALE GENOMIC DNA]</scope>
    <source>
        <strain evidence="3">CCNP1411</strain>
    </source>
</reference>
<dbReference type="EMBL" id="CP054698">
    <property type="protein sequence ID" value="QMS88107.1"/>
    <property type="molecule type" value="Genomic_DNA"/>
</dbReference>
<organism evidence="2 3">
    <name type="scientific">Nostoc edaphicum CCNP1411</name>
    <dbReference type="NCBI Taxonomy" id="1472755"/>
    <lineage>
        <taxon>Bacteria</taxon>
        <taxon>Bacillati</taxon>
        <taxon>Cyanobacteriota</taxon>
        <taxon>Cyanophyceae</taxon>
        <taxon>Nostocales</taxon>
        <taxon>Nostocaceae</taxon>
        <taxon>Nostoc</taxon>
    </lineage>
</organism>
<evidence type="ECO:0000313" key="3">
    <source>
        <dbReference type="Proteomes" id="UP000514713"/>
    </source>
</evidence>
<keyword evidence="1" id="KW-0812">Transmembrane</keyword>
<proteinExistence type="predicted"/>
<keyword evidence="1" id="KW-1133">Transmembrane helix</keyword>
<keyword evidence="3" id="KW-1185">Reference proteome</keyword>
<sequence length="64" mass="7031">MNKTLLKILMFGRLILFILSPFAALASLMLILLVAAFFFLLGDVFQAIIGGDTGPKESQEQKSQ</sequence>
<dbReference type="KEGG" id="ned:HUN01_11075"/>
<gene>
    <name evidence="2" type="ORF">HUN01_11075</name>
</gene>
<keyword evidence="1" id="KW-0472">Membrane</keyword>
<dbReference type="Proteomes" id="UP000514713">
    <property type="component" value="Chromosome"/>
</dbReference>
<dbReference type="AlphaFoldDB" id="A0A7D7LG09"/>
<feature type="transmembrane region" description="Helical" evidence="1">
    <location>
        <begin position="12"/>
        <end position="41"/>
    </location>
</feature>
<accession>A0A7D7LG09</accession>
<name>A0A7D7LG09_9NOSO</name>
<dbReference type="RefSeq" id="WP_181931308.1">
    <property type="nucleotide sequence ID" value="NZ_CP054698.1"/>
</dbReference>